<feature type="transmembrane region" description="Helical" evidence="2">
    <location>
        <begin position="289"/>
        <end position="311"/>
    </location>
</feature>
<keyword evidence="2" id="KW-0472">Membrane</keyword>
<accession>A0A8H6YKK1</accession>
<dbReference type="EMBL" id="JACAZI010000004">
    <property type="protein sequence ID" value="KAF7362913.1"/>
    <property type="molecule type" value="Genomic_DNA"/>
</dbReference>
<feature type="region of interest" description="Disordered" evidence="1">
    <location>
        <begin position="186"/>
        <end position="207"/>
    </location>
</feature>
<name>A0A8H6YKK1_9AGAR</name>
<comment type="caution">
    <text evidence="3">The sequence shown here is derived from an EMBL/GenBank/DDBJ whole genome shotgun (WGS) entry which is preliminary data.</text>
</comment>
<dbReference type="OrthoDB" id="3267106at2759"/>
<proteinExistence type="predicted"/>
<keyword evidence="2" id="KW-0812">Transmembrane</keyword>
<evidence type="ECO:0000256" key="2">
    <source>
        <dbReference type="SAM" id="Phobius"/>
    </source>
</evidence>
<evidence type="ECO:0000256" key="1">
    <source>
        <dbReference type="SAM" id="MobiDB-lite"/>
    </source>
</evidence>
<evidence type="ECO:0000313" key="3">
    <source>
        <dbReference type="EMBL" id="KAF7362913.1"/>
    </source>
</evidence>
<keyword evidence="2" id="KW-1133">Transmembrane helix</keyword>
<feature type="transmembrane region" description="Helical" evidence="2">
    <location>
        <begin position="222"/>
        <end position="250"/>
    </location>
</feature>
<dbReference type="AlphaFoldDB" id="A0A8H6YKK1"/>
<keyword evidence="4" id="KW-1185">Reference proteome</keyword>
<gene>
    <name evidence="3" type="ORF">MVEN_00642200</name>
</gene>
<organism evidence="3 4">
    <name type="scientific">Mycena venus</name>
    <dbReference type="NCBI Taxonomy" id="2733690"/>
    <lineage>
        <taxon>Eukaryota</taxon>
        <taxon>Fungi</taxon>
        <taxon>Dikarya</taxon>
        <taxon>Basidiomycota</taxon>
        <taxon>Agaricomycotina</taxon>
        <taxon>Agaricomycetes</taxon>
        <taxon>Agaricomycetidae</taxon>
        <taxon>Agaricales</taxon>
        <taxon>Marasmiineae</taxon>
        <taxon>Mycenaceae</taxon>
        <taxon>Mycena</taxon>
    </lineage>
</organism>
<feature type="transmembrane region" description="Helical" evidence="2">
    <location>
        <begin position="28"/>
        <end position="52"/>
    </location>
</feature>
<sequence length="314" mass="31223">MFVIYCRLFTQPIKPSVLPSPTLLPTSFFASSLMLPLALLISVLALGASVSVSAASSSSGKSSISATPTSASPSSSNSIGTPSNSAALPSLSGVSSCVSNCLAVAASADGCVSLAAVDCFCPNPKNYTTAFLGCLNACPSEVASAEALVEQFCAAASKSTSLSFASFTPSSSASVSGSSVSGSSNSASASATAPPTSSGSSSASTTPNAAARGQTALPLLQLGVSAAGVLLAGIVAATVAVLPISIRIFAPLCPRAWPLSVCLDSLTASPTQRSYPHARTDLSYVLPAIPTHAVFIMIIDISAHTLACFTLSRT</sequence>
<feature type="region of interest" description="Disordered" evidence="1">
    <location>
        <begin position="55"/>
        <end position="79"/>
    </location>
</feature>
<protein>
    <submittedName>
        <fullName evidence="3">CFEM domain-containing protein</fullName>
    </submittedName>
</protein>
<dbReference type="Proteomes" id="UP000620124">
    <property type="component" value="Unassembled WGS sequence"/>
</dbReference>
<reference evidence="3" key="1">
    <citation type="submission" date="2020-05" db="EMBL/GenBank/DDBJ databases">
        <title>Mycena genomes resolve the evolution of fungal bioluminescence.</title>
        <authorList>
            <person name="Tsai I.J."/>
        </authorList>
    </citation>
    <scope>NUCLEOTIDE SEQUENCE</scope>
    <source>
        <strain evidence="3">CCC161011</strain>
    </source>
</reference>
<evidence type="ECO:0000313" key="4">
    <source>
        <dbReference type="Proteomes" id="UP000620124"/>
    </source>
</evidence>